<dbReference type="InterPro" id="IPR014284">
    <property type="entry name" value="RNA_pol_sigma-70_dom"/>
</dbReference>
<gene>
    <name evidence="8" type="ORF">BG53_10285</name>
</gene>
<comment type="caution">
    <text evidence="8">The sequence shown here is derived from an EMBL/GenBank/DDBJ whole genome shotgun (WGS) entry which is preliminary data.</text>
</comment>
<dbReference type="SUPFAM" id="SSF88659">
    <property type="entry name" value="Sigma3 and sigma4 domains of RNA polymerase sigma factors"/>
    <property type="match status" value="1"/>
</dbReference>
<dbReference type="GO" id="GO:0006352">
    <property type="term" value="P:DNA-templated transcription initiation"/>
    <property type="evidence" value="ECO:0007669"/>
    <property type="project" value="InterPro"/>
</dbReference>
<keyword evidence="5" id="KW-0804">Transcription</keyword>
<dbReference type="Pfam" id="PF04542">
    <property type="entry name" value="Sigma70_r2"/>
    <property type="match status" value="1"/>
</dbReference>
<feature type="domain" description="RNA polymerase sigma-70 region 2" evidence="6">
    <location>
        <begin position="25"/>
        <end position="94"/>
    </location>
</feature>
<evidence type="ECO:0000259" key="6">
    <source>
        <dbReference type="Pfam" id="PF04542"/>
    </source>
</evidence>
<dbReference type="CDD" id="cd06171">
    <property type="entry name" value="Sigma70_r4"/>
    <property type="match status" value="1"/>
</dbReference>
<evidence type="ECO:0000256" key="4">
    <source>
        <dbReference type="ARBA" id="ARBA00023125"/>
    </source>
</evidence>
<dbReference type="InterPro" id="IPR039425">
    <property type="entry name" value="RNA_pol_sigma-70-like"/>
</dbReference>
<dbReference type="OrthoDB" id="9784272at2"/>
<evidence type="ECO:0000256" key="1">
    <source>
        <dbReference type="ARBA" id="ARBA00010641"/>
    </source>
</evidence>
<evidence type="ECO:0000313" key="9">
    <source>
        <dbReference type="Proteomes" id="UP000053750"/>
    </source>
</evidence>
<dbReference type="GO" id="GO:0016987">
    <property type="term" value="F:sigma factor activity"/>
    <property type="evidence" value="ECO:0007669"/>
    <property type="project" value="UniProtKB-KW"/>
</dbReference>
<dbReference type="InterPro" id="IPR007630">
    <property type="entry name" value="RNA_pol_sigma70_r4"/>
</dbReference>
<dbReference type="PANTHER" id="PTHR43133:SF62">
    <property type="entry name" value="RNA POLYMERASE SIGMA FACTOR SIGZ"/>
    <property type="match status" value="1"/>
</dbReference>
<evidence type="ECO:0000256" key="3">
    <source>
        <dbReference type="ARBA" id="ARBA00023082"/>
    </source>
</evidence>
<dbReference type="InterPro" id="IPR013324">
    <property type="entry name" value="RNA_pol_sigma_r3/r4-like"/>
</dbReference>
<evidence type="ECO:0000313" key="8">
    <source>
        <dbReference type="EMBL" id="EXX84850.1"/>
    </source>
</evidence>
<evidence type="ECO:0000256" key="5">
    <source>
        <dbReference type="ARBA" id="ARBA00023163"/>
    </source>
</evidence>
<dbReference type="EMBL" id="JFHU01000258">
    <property type="protein sequence ID" value="EXX84850.1"/>
    <property type="molecule type" value="Genomic_DNA"/>
</dbReference>
<dbReference type="Gene3D" id="1.10.10.10">
    <property type="entry name" value="Winged helix-like DNA-binding domain superfamily/Winged helix DNA-binding domain"/>
    <property type="match status" value="1"/>
</dbReference>
<dbReference type="InterPro" id="IPR036388">
    <property type="entry name" value="WH-like_DNA-bd_sf"/>
</dbReference>
<name>A0A9W5RZD7_9BACL</name>
<dbReference type="Proteomes" id="UP000053750">
    <property type="component" value="Unassembled WGS sequence"/>
</dbReference>
<keyword evidence="2" id="KW-0805">Transcription regulation</keyword>
<dbReference type="RefSeq" id="WP_036585353.1">
    <property type="nucleotide sequence ID" value="NZ_KK082184.1"/>
</dbReference>
<organism evidence="8 9">
    <name type="scientific">Paenibacillus darwinianus</name>
    <dbReference type="NCBI Taxonomy" id="1380763"/>
    <lineage>
        <taxon>Bacteria</taxon>
        <taxon>Bacillati</taxon>
        <taxon>Bacillota</taxon>
        <taxon>Bacilli</taxon>
        <taxon>Bacillales</taxon>
        <taxon>Paenibacillaceae</taxon>
        <taxon>Paenibacillus</taxon>
    </lineage>
</organism>
<sequence>MRETVSDEVLIRRIAARDAQALEQLYDRYERPAYAFVFRMVKDVMAAEEVVQEMFVRIWNIADRIDTDGGRGKVSTWMFAVARNLAIDWLRKRGSKPLEALEYDEWERVKGQVEQETTEHAVERKLLGEQLKAALEELNEDQKQVLEWIYYKGYTQQEVADHERIPLGTVKSRVRLALNQLRKRFDEFVREGVWP</sequence>
<proteinExistence type="inferred from homology"/>
<comment type="similarity">
    <text evidence="1">Belongs to the sigma-70 factor family. ECF subfamily.</text>
</comment>
<dbReference type="Pfam" id="PF04545">
    <property type="entry name" value="Sigma70_r4"/>
    <property type="match status" value="1"/>
</dbReference>
<dbReference type="SUPFAM" id="SSF88946">
    <property type="entry name" value="Sigma2 domain of RNA polymerase sigma factors"/>
    <property type="match status" value="1"/>
</dbReference>
<reference evidence="8 9" key="1">
    <citation type="submission" date="2014-02" db="EMBL/GenBank/DDBJ databases">
        <title>Genome sequence of Paenibacillus darwinianus reveals adaptive mechanisms for survival in Antarctic soils.</title>
        <authorList>
            <person name="Dsouza M."/>
            <person name="Taylor M.W."/>
            <person name="Turner S.J."/>
            <person name="Aislabie J."/>
        </authorList>
    </citation>
    <scope>NUCLEOTIDE SEQUENCE [LARGE SCALE GENOMIC DNA]</scope>
    <source>
        <strain evidence="8 9">CE1</strain>
    </source>
</reference>
<keyword evidence="9" id="KW-1185">Reference proteome</keyword>
<evidence type="ECO:0000259" key="7">
    <source>
        <dbReference type="Pfam" id="PF04545"/>
    </source>
</evidence>
<dbReference type="Gene3D" id="1.10.1740.10">
    <property type="match status" value="1"/>
</dbReference>
<dbReference type="PANTHER" id="PTHR43133">
    <property type="entry name" value="RNA POLYMERASE ECF-TYPE SIGMA FACTO"/>
    <property type="match status" value="1"/>
</dbReference>
<evidence type="ECO:0000256" key="2">
    <source>
        <dbReference type="ARBA" id="ARBA00023015"/>
    </source>
</evidence>
<dbReference type="InterPro" id="IPR007627">
    <property type="entry name" value="RNA_pol_sigma70_r2"/>
</dbReference>
<feature type="domain" description="RNA polymerase sigma-70 region 4" evidence="7">
    <location>
        <begin position="134"/>
        <end position="183"/>
    </location>
</feature>
<dbReference type="NCBIfam" id="TIGR02937">
    <property type="entry name" value="sigma70-ECF"/>
    <property type="match status" value="1"/>
</dbReference>
<dbReference type="InterPro" id="IPR013325">
    <property type="entry name" value="RNA_pol_sigma_r2"/>
</dbReference>
<keyword evidence="4" id="KW-0238">DNA-binding</keyword>
<keyword evidence="3" id="KW-0731">Sigma factor</keyword>
<dbReference type="GO" id="GO:0003677">
    <property type="term" value="F:DNA binding"/>
    <property type="evidence" value="ECO:0007669"/>
    <property type="project" value="UniProtKB-KW"/>
</dbReference>
<protein>
    <submittedName>
        <fullName evidence="8">RNA polymerase sigma24 factor</fullName>
    </submittedName>
</protein>
<dbReference type="AlphaFoldDB" id="A0A9W5RZD7"/>
<accession>A0A9W5RZD7</accession>